<accession>A0A1B8PEW1</accession>
<evidence type="ECO:0000313" key="2">
    <source>
        <dbReference type="Proteomes" id="UP000092611"/>
    </source>
</evidence>
<gene>
    <name evidence="1" type="ORF">A9Z62_09190</name>
</gene>
<comment type="caution">
    <text evidence="1">The sequence shown here is derived from an EMBL/GenBank/DDBJ whole genome shotgun (WGS) entry which is preliminary data.</text>
</comment>
<dbReference type="EMBL" id="LZDL01000018">
    <property type="protein sequence ID" value="OBX47010.1"/>
    <property type="molecule type" value="Genomic_DNA"/>
</dbReference>
<reference evidence="1 2" key="1">
    <citation type="submission" date="2016-06" db="EMBL/GenBank/DDBJ databases">
        <title>Draft genome of Haemophilus haemolyticus CCUG 24149.</title>
        <authorList>
            <person name="Engstrom-Jakobsson H."/>
            <person name="Salva-Serra F."/>
            <person name="Thorell K."/>
            <person name="Gonzales-Siles L."/>
            <person name="Karlsson R."/>
            <person name="Boulund F."/>
            <person name="Engstrand L."/>
            <person name="Kristiansson E."/>
            <person name="Moore E."/>
        </authorList>
    </citation>
    <scope>NUCLEOTIDE SEQUENCE [LARGE SCALE GENOMIC DNA]</scope>
    <source>
        <strain evidence="1 2">CCUG 24149</strain>
    </source>
</reference>
<dbReference type="Gene3D" id="3.40.50.300">
    <property type="entry name" value="P-loop containing nucleotide triphosphate hydrolases"/>
    <property type="match status" value="1"/>
</dbReference>
<dbReference type="InterPro" id="IPR027417">
    <property type="entry name" value="P-loop_NTPase"/>
</dbReference>
<dbReference type="Proteomes" id="UP000092611">
    <property type="component" value="Unassembled WGS sequence"/>
</dbReference>
<protein>
    <submittedName>
        <fullName evidence="1">Uncharacterized protein</fullName>
    </submittedName>
</protein>
<sequence>MLEAKSINKKLKSFCVLNMCATHPKDKERAESLELLQQAGLKSTVIDEPIFDRKILRTSFSEGGSCFEVKANKSADEIAVVLQKILGI</sequence>
<organism evidence="1 2">
    <name type="scientific">Haemophilus haemolyticus</name>
    <dbReference type="NCBI Taxonomy" id="726"/>
    <lineage>
        <taxon>Bacteria</taxon>
        <taxon>Pseudomonadati</taxon>
        <taxon>Pseudomonadota</taxon>
        <taxon>Gammaproteobacteria</taxon>
        <taxon>Pasteurellales</taxon>
        <taxon>Pasteurellaceae</taxon>
        <taxon>Haemophilus</taxon>
    </lineage>
</organism>
<name>A0A1B8PEW1_HAEHA</name>
<dbReference type="AlphaFoldDB" id="A0A1B8PEW1"/>
<proteinExistence type="predicted"/>
<evidence type="ECO:0000313" key="1">
    <source>
        <dbReference type="EMBL" id="OBX47010.1"/>
    </source>
</evidence>